<feature type="compositionally biased region" description="Gly residues" evidence="1">
    <location>
        <begin position="402"/>
        <end position="414"/>
    </location>
</feature>
<reference evidence="3 4" key="1">
    <citation type="submission" date="2018-09" db="EMBL/GenBank/DDBJ databases">
        <title>Alcanivorax profundi sp. nov., isolated from 1000 m-depth seawater of the Mariana Trench.</title>
        <authorList>
            <person name="Liu J."/>
        </authorList>
    </citation>
    <scope>NUCLEOTIDE SEQUENCE [LARGE SCALE GENOMIC DNA]</scope>
    <source>
        <strain evidence="3 4">MTEO17</strain>
    </source>
</reference>
<feature type="region of interest" description="Disordered" evidence="1">
    <location>
        <begin position="661"/>
        <end position="682"/>
    </location>
</feature>
<proteinExistence type="predicted"/>
<comment type="caution">
    <text evidence="3">The sequence shown here is derived from an EMBL/GenBank/DDBJ whole genome shotgun (WGS) entry which is preliminary data.</text>
</comment>
<feature type="signal peptide" evidence="2">
    <location>
        <begin position="1"/>
        <end position="30"/>
    </location>
</feature>
<evidence type="ECO:0000313" key="3">
    <source>
        <dbReference type="EMBL" id="RJG19411.1"/>
    </source>
</evidence>
<evidence type="ECO:0000256" key="2">
    <source>
        <dbReference type="SAM" id="SignalP"/>
    </source>
</evidence>
<gene>
    <name evidence="3" type="ORF">D4A39_00660</name>
</gene>
<evidence type="ECO:0000313" key="4">
    <source>
        <dbReference type="Proteomes" id="UP000283734"/>
    </source>
</evidence>
<dbReference type="EMBL" id="QYYA01000001">
    <property type="protein sequence ID" value="RJG19411.1"/>
    <property type="molecule type" value="Genomic_DNA"/>
</dbReference>
<feature type="compositionally biased region" description="Gly residues" evidence="1">
    <location>
        <begin position="291"/>
        <end position="314"/>
    </location>
</feature>
<feature type="compositionally biased region" description="Polar residues" evidence="1">
    <location>
        <begin position="668"/>
        <end position="682"/>
    </location>
</feature>
<dbReference type="RefSeq" id="WP_022983864.1">
    <property type="nucleotide sequence ID" value="NZ_CAXGPP010000103.1"/>
</dbReference>
<feature type="compositionally biased region" description="Gly residues" evidence="1">
    <location>
        <begin position="323"/>
        <end position="336"/>
    </location>
</feature>
<keyword evidence="4" id="KW-1185">Reference proteome</keyword>
<keyword evidence="2" id="KW-0732">Signal</keyword>
<evidence type="ECO:0008006" key="5">
    <source>
        <dbReference type="Google" id="ProtNLM"/>
    </source>
</evidence>
<feature type="chain" id="PRO_5019215046" description="Carboxypeptidase regulatory-like domain-containing protein" evidence="2">
    <location>
        <begin position="31"/>
        <end position="682"/>
    </location>
</feature>
<evidence type="ECO:0000256" key="1">
    <source>
        <dbReference type="SAM" id="MobiDB-lite"/>
    </source>
</evidence>
<sequence length="682" mass="69459">MVSLQQHYCRLARSTTLILAFLLGAAPVHAQLCGEPGRDGQAISDPILNSYFTGSDDASLAAGSRELVLTRARGSYPLLPGDLALLMQVQGATISTRNDRRYGVLASHTLKAEWLRIDRVDGGRVQVKGAGAGGGLLHAYHNQPAGPDHGRARWQLVRVPQFDALTLDQDVLALPWDGFTGGVLALDVRRGLALAGHALNVDGAGLRGAPAVSLQGALGNPDDWRYSAPNPEDQALGYGHHGSKGEGIAGTPVMIDPQQPGYPEGGMARGAPATAGGGGNAMDMSHRLLASGGGGGNGQPGQAGQPQSGGGLGGHKAPPGPWLGSGGGAAARSVGTGGDGGSGGGLILIRAAAVTGPGALTLRGNPGSAAGKAGGGGGSGGTLWLDMPSDVSLSLKADVSGGAGAAGGGNGGEGQSLSADGREGFPAFPLSGAQAGFRCRPAGHWISGRLFLDNGAADPAQAFNARFDDGEQPVVARQLRLTGVGVRPQTVSTDRQGQFSLRLSEAESRGQSLRLSLTLADEERLPALPVLNRAPAKQQGKQLEWSLTATPDRHSGPLAIGLVTLPQWQGAASQSVPVGGKAVLTFRYHASVSGQVHFTSNSEAVSGLLMDRECSGDSERWQTGSSPGWNVVAGELLCVRVPVAFDGSKRTVTVIARTQPAGAPQGFSLPTQRASTQLNPAH</sequence>
<feature type="region of interest" description="Disordered" evidence="1">
    <location>
        <begin position="256"/>
        <end position="336"/>
    </location>
</feature>
<name>A0A418Y1L5_9GAMM</name>
<dbReference type="AlphaFoldDB" id="A0A418Y1L5"/>
<accession>A0A418Y1L5</accession>
<feature type="region of interest" description="Disordered" evidence="1">
    <location>
        <begin position="402"/>
        <end position="423"/>
    </location>
</feature>
<organism evidence="3 4">
    <name type="scientific">Alcanivorax profundi</name>
    <dbReference type="NCBI Taxonomy" id="2338368"/>
    <lineage>
        <taxon>Bacteria</taxon>
        <taxon>Pseudomonadati</taxon>
        <taxon>Pseudomonadota</taxon>
        <taxon>Gammaproteobacteria</taxon>
        <taxon>Oceanospirillales</taxon>
        <taxon>Alcanivoracaceae</taxon>
        <taxon>Alcanivorax</taxon>
    </lineage>
</organism>
<dbReference type="OrthoDB" id="6074739at2"/>
<protein>
    <recommendedName>
        <fullName evidence="5">Carboxypeptidase regulatory-like domain-containing protein</fullName>
    </recommendedName>
</protein>
<dbReference type="Proteomes" id="UP000283734">
    <property type="component" value="Unassembled WGS sequence"/>
</dbReference>